<dbReference type="SMART" id="SM00562">
    <property type="entry name" value="NDK"/>
    <property type="match status" value="1"/>
</dbReference>
<evidence type="ECO:0000256" key="1">
    <source>
        <dbReference type="ARBA" id="ARBA00004430"/>
    </source>
</evidence>
<dbReference type="InterPro" id="IPR034907">
    <property type="entry name" value="NDK-like_dom"/>
</dbReference>
<dbReference type="PANTHER" id="PTHR43109">
    <property type="entry name" value="NUCLEOSIDE DIPHOSPHATE KINASE 7"/>
    <property type="match status" value="1"/>
</dbReference>
<dbReference type="PROSITE" id="PS51336">
    <property type="entry name" value="DM10"/>
    <property type="match status" value="1"/>
</dbReference>
<protein>
    <recommendedName>
        <fullName evidence="6">DM10 domain-containing protein</fullName>
    </recommendedName>
</protein>
<comment type="similarity">
    <text evidence="5">Belongs to the NDK family.</text>
</comment>
<evidence type="ECO:0000259" key="6">
    <source>
        <dbReference type="PROSITE" id="PS51336"/>
    </source>
</evidence>
<dbReference type="InterPro" id="IPR006602">
    <property type="entry name" value="DM10_dom"/>
</dbReference>
<evidence type="ECO:0000256" key="2">
    <source>
        <dbReference type="ARBA" id="ARBA00022490"/>
    </source>
</evidence>
<dbReference type="Proteomes" id="UP000075901">
    <property type="component" value="Unassembled WGS sequence"/>
</dbReference>
<dbReference type="GO" id="GO:0005813">
    <property type="term" value="C:centrosome"/>
    <property type="evidence" value="ECO:0007669"/>
    <property type="project" value="TreeGrafter"/>
</dbReference>
<feature type="domain" description="DM10" evidence="6">
    <location>
        <begin position="2"/>
        <end position="90"/>
    </location>
</feature>
<evidence type="ECO:0000256" key="4">
    <source>
        <dbReference type="ARBA" id="ARBA00023273"/>
    </source>
</evidence>
<dbReference type="SMART" id="SM00676">
    <property type="entry name" value="DM10"/>
    <property type="match status" value="1"/>
</dbReference>
<sequence length="291" mass="33382">MNTNSNVYLGEWYQKEADLNRQLVVSFFPSDNSVELVDLKTRKTFLRRTKIEELNENDFFIGAKLLIFGKQINILDYGDAKTRNKKSDEQLLNYLMDCMPSQSFIALEIIGNNAYNQYRELCGPESLSEAKQCAPNSFRGLYGGDVYCSRSAEEAANESRFIFLNNDIKLVLRSSALYTNSTLCIVKPHAVREGKAGEIITEILRKKFTVTAIKMLRFERPNCEEFLEVYKGVVPEYESMVMQMISGDCMALEITNKYDDNRSTYQSFRDFCGPICPVSDTNWINAMKPFC</sequence>
<accession>A0A182SIS7</accession>
<dbReference type="SUPFAM" id="SSF54919">
    <property type="entry name" value="Nucleoside diphosphate kinase, NDK"/>
    <property type="match status" value="2"/>
</dbReference>
<dbReference type="GO" id="GO:0005879">
    <property type="term" value="C:axonemal microtubule"/>
    <property type="evidence" value="ECO:0007669"/>
    <property type="project" value="TreeGrafter"/>
</dbReference>
<dbReference type="EnsemblMetazoa" id="AMAM007614-RA">
    <property type="protein sequence ID" value="AMAM007614-PA"/>
    <property type="gene ID" value="AMAM007614"/>
</dbReference>
<dbReference type="Pfam" id="PF00334">
    <property type="entry name" value="NDK"/>
    <property type="match status" value="2"/>
</dbReference>
<dbReference type="PANTHER" id="PTHR43109:SF2">
    <property type="entry name" value="NUCLEOSIDE DIPHOSPHATE KINASE 7"/>
    <property type="match status" value="1"/>
</dbReference>
<reference evidence="7" key="2">
    <citation type="submission" date="2020-05" db="UniProtKB">
        <authorList>
            <consortium name="EnsemblMetazoa"/>
        </authorList>
    </citation>
    <scope>IDENTIFICATION</scope>
    <source>
        <strain evidence="7">maculatus3</strain>
    </source>
</reference>
<keyword evidence="8" id="KW-1185">Reference proteome</keyword>
<comment type="subcellular location">
    <subcellularLocation>
        <location evidence="1">Cytoplasm</location>
        <location evidence="1">Cytoskeleton</location>
        <location evidence="1">Cilium axoneme</location>
    </subcellularLocation>
</comment>
<organism evidence="7 8">
    <name type="scientific">Anopheles maculatus</name>
    <dbReference type="NCBI Taxonomy" id="74869"/>
    <lineage>
        <taxon>Eukaryota</taxon>
        <taxon>Metazoa</taxon>
        <taxon>Ecdysozoa</taxon>
        <taxon>Arthropoda</taxon>
        <taxon>Hexapoda</taxon>
        <taxon>Insecta</taxon>
        <taxon>Pterygota</taxon>
        <taxon>Neoptera</taxon>
        <taxon>Endopterygota</taxon>
        <taxon>Diptera</taxon>
        <taxon>Nematocera</taxon>
        <taxon>Culicoidea</taxon>
        <taxon>Culicidae</taxon>
        <taxon>Anophelinae</taxon>
        <taxon>Anopheles</taxon>
        <taxon>Anopheles maculatus group</taxon>
    </lineage>
</organism>
<dbReference type="PROSITE" id="PS51374">
    <property type="entry name" value="NDPK_LIKE"/>
    <property type="match status" value="1"/>
</dbReference>
<keyword evidence="3" id="KW-0206">Cytoskeleton</keyword>
<evidence type="ECO:0000256" key="3">
    <source>
        <dbReference type="ARBA" id="ARBA00023212"/>
    </source>
</evidence>
<dbReference type="InterPro" id="IPR036850">
    <property type="entry name" value="NDK-like_dom_sf"/>
</dbReference>
<keyword evidence="4" id="KW-0966">Cell projection</keyword>
<reference evidence="8" key="1">
    <citation type="submission" date="2013-09" db="EMBL/GenBank/DDBJ databases">
        <title>The Genome Sequence of Anopheles maculatus species B.</title>
        <authorList>
            <consortium name="The Broad Institute Genomics Platform"/>
            <person name="Neafsey D.E."/>
            <person name="Besansky N."/>
            <person name="Howell P."/>
            <person name="Walton C."/>
            <person name="Young S.K."/>
            <person name="Zeng Q."/>
            <person name="Gargeya S."/>
            <person name="Fitzgerald M."/>
            <person name="Haas B."/>
            <person name="Abouelleil A."/>
            <person name="Allen A.W."/>
            <person name="Alvarado L."/>
            <person name="Arachchi H.M."/>
            <person name="Berlin A.M."/>
            <person name="Chapman S.B."/>
            <person name="Gainer-Dewar J."/>
            <person name="Goldberg J."/>
            <person name="Griggs A."/>
            <person name="Gujja S."/>
            <person name="Hansen M."/>
            <person name="Howarth C."/>
            <person name="Imamovic A."/>
            <person name="Ireland A."/>
            <person name="Larimer J."/>
            <person name="McCowan C."/>
            <person name="Murphy C."/>
            <person name="Pearson M."/>
            <person name="Poon T.W."/>
            <person name="Priest M."/>
            <person name="Roberts A."/>
            <person name="Saif S."/>
            <person name="Shea T."/>
            <person name="Sisk P."/>
            <person name="Sykes S."/>
            <person name="Wortman J."/>
            <person name="Nusbaum C."/>
            <person name="Birren B."/>
        </authorList>
    </citation>
    <scope>NUCLEOTIDE SEQUENCE [LARGE SCALE GENOMIC DNA]</scope>
    <source>
        <strain evidence="8">maculatus3</strain>
    </source>
</reference>
<proteinExistence type="inferred from homology"/>
<evidence type="ECO:0000313" key="8">
    <source>
        <dbReference type="Proteomes" id="UP000075901"/>
    </source>
</evidence>
<name>A0A182SIS7_9DIPT</name>
<keyword evidence="2" id="KW-0963">Cytoplasm</keyword>
<comment type="caution">
    <text evidence="5">Lacks conserved residue(s) required for the propagation of feature annotation.</text>
</comment>
<dbReference type="Gene3D" id="3.30.70.141">
    <property type="entry name" value="Nucleoside diphosphate kinase-like domain"/>
    <property type="match status" value="2"/>
</dbReference>
<evidence type="ECO:0000313" key="7">
    <source>
        <dbReference type="EnsemblMetazoa" id="AMAM007614-PA"/>
    </source>
</evidence>
<dbReference type="VEuPathDB" id="VectorBase:AMAM007614"/>
<dbReference type="AlphaFoldDB" id="A0A182SIS7"/>
<evidence type="ECO:0000256" key="5">
    <source>
        <dbReference type="PROSITE-ProRule" id="PRU00706"/>
    </source>
</evidence>